<dbReference type="GO" id="GO:0003677">
    <property type="term" value="F:DNA binding"/>
    <property type="evidence" value="ECO:0007669"/>
    <property type="project" value="UniProtKB-KW"/>
</dbReference>
<evidence type="ECO:0000313" key="5">
    <source>
        <dbReference type="Proteomes" id="UP000186015"/>
    </source>
</evidence>
<accession>A0A1H7PJH0</accession>
<dbReference type="SUPFAM" id="SSF56349">
    <property type="entry name" value="DNA breaking-rejoining enzymes"/>
    <property type="match status" value="1"/>
</dbReference>
<dbReference type="InterPro" id="IPR050090">
    <property type="entry name" value="Tyrosine_recombinase_XerCD"/>
</dbReference>
<reference evidence="4 5" key="1">
    <citation type="submission" date="2016-10" db="EMBL/GenBank/DDBJ databases">
        <authorList>
            <person name="de Groot N.N."/>
        </authorList>
    </citation>
    <scope>NUCLEOTIDE SEQUENCE [LARGE SCALE GENOMIC DNA]</scope>
    <source>
        <strain evidence="4 5">KH2T6</strain>
    </source>
</reference>
<dbReference type="PROSITE" id="PS51898">
    <property type="entry name" value="TYR_RECOMBINASE"/>
    <property type="match status" value="1"/>
</dbReference>
<evidence type="ECO:0000313" key="4">
    <source>
        <dbReference type="EMBL" id="SEL35931.1"/>
    </source>
</evidence>
<dbReference type="PANTHER" id="PTHR30349">
    <property type="entry name" value="PHAGE INTEGRASE-RELATED"/>
    <property type="match status" value="1"/>
</dbReference>
<proteinExistence type="predicted"/>
<dbReference type="RefSeq" id="WP_074835842.1">
    <property type="nucleotide sequence ID" value="NZ_FOAT01000022.1"/>
</dbReference>
<dbReference type="GO" id="GO:0006310">
    <property type="term" value="P:DNA recombination"/>
    <property type="evidence" value="ECO:0007669"/>
    <property type="project" value="UniProtKB-KW"/>
</dbReference>
<organism evidence="4 5">
    <name type="scientific">Ruminococcus albus</name>
    <dbReference type="NCBI Taxonomy" id="1264"/>
    <lineage>
        <taxon>Bacteria</taxon>
        <taxon>Bacillati</taxon>
        <taxon>Bacillota</taxon>
        <taxon>Clostridia</taxon>
        <taxon>Eubacteriales</taxon>
        <taxon>Oscillospiraceae</taxon>
        <taxon>Ruminococcus</taxon>
    </lineage>
</organism>
<dbReference type="EMBL" id="FOAT01000022">
    <property type="protein sequence ID" value="SEL35931.1"/>
    <property type="molecule type" value="Genomic_DNA"/>
</dbReference>
<dbReference type="InterPro" id="IPR002104">
    <property type="entry name" value="Integrase_catalytic"/>
</dbReference>
<dbReference type="Pfam" id="PF00589">
    <property type="entry name" value="Phage_integrase"/>
    <property type="match status" value="1"/>
</dbReference>
<dbReference type="OrthoDB" id="1863109at2"/>
<evidence type="ECO:0000256" key="1">
    <source>
        <dbReference type="ARBA" id="ARBA00023125"/>
    </source>
</evidence>
<dbReference type="PANTHER" id="PTHR30349:SF86">
    <property type="entry name" value="INTEGRASE_RECOMBINASE AQ_AA09-RELATED"/>
    <property type="match status" value="1"/>
</dbReference>
<gene>
    <name evidence="4" type="ORF">SAMN05216469_12221</name>
</gene>
<dbReference type="InterPro" id="IPR011010">
    <property type="entry name" value="DNA_brk_join_enz"/>
</dbReference>
<protein>
    <submittedName>
        <fullName evidence="4">Site-specific recombinase XerD</fullName>
    </submittedName>
</protein>
<dbReference type="InterPro" id="IPR013762">
    <property type="entry name" value="Integrase-like_cat_sf"/>
</dbReference>
<dbReference type="GO" id="GO:0015074">
    <property type="term" value="P:DNA integration"/>
    <property type="evidence" value="ECO:0007669"/>
    <property type="project" value="InterPro"/>
</dbReference>
<name>A0A1H7PJH0_RUMAL</name>
<dbReference type="Gene3D" id="1.10.150.130">
    <property type="match status" value="1"/>
</dbReference>
<evidence type="ECO:0000259" key="3">
    <source>
        <dbReference type="PROSITE" id="PS51898"/>
    </source>
</evidence>
<dbReference type="Gene3D" id="1.10.443.10">
    <property type="entry name" value="Intergrase catalytic core"/>
    <property type="match status" value="1"/>
</dbReference>
<evidence type="ECO:0000256" key="2">
    <source>
        <dbReference type="ARBA" id="ARBA00023172"/>
    </source>
</evidence>
<dbReference type="InterPro" id="IPR010998">
    <property type="entry name" value="Integrase_recombinase_N"/>
</dbReference>
<feature type="domain" description="Tyr recombinase" evidence="3">
    <location>
        <begin position="286"/>
        <end position="471"/>
    </location>
</feature>
<dbReference type="AlphaFoldDB" id="A0A1H7PJH0"/>
<dbReference type="Proteomes" id="UP000186015">
    <property type="component" value="Unassembled WGS sequence"/>
</dbReference>
<sequence length="586" mass="69949">MSSKSKIIAIEKAIYTGCLDILEFTFSANDKTFFDYFSDPKHSEVCKSASIDLHFIEDILLRRKIVEYLYHCMDSKKINPNTFYSYRIRGILQIREKYPYLYNFNYNEFLQNATTRLKAEKRLGRAKAFLYSFSRYCEYIEHIDNLFMLDTWEIEWFNLSMERDYARRFRRLCFSGVNNDRNRFLLKRYIEYCLRNTDNSLNTIMGKNSTLKNVLNFIERPIDEWDNESSKSLVSILLNRYRKKETLASRLITLFHFIDYLLLHDYLADNPMKQYKDLARIGEFHHKTTSVDHSVVKQIFYALGSIEDKRIVICFLLIYCTGMRLSEACNIKTNCTERTEAGSFVHYYSLKMKKDVCNVIPESLYDMIEEYRISRKEENFLFPSRKKGIAMSATYFYNHMREALREKNVLNPDGSPYHFTAHAFRHLMAVRMREQDIPFTFIQEQLHHASPEMTLAYVEYIDRVKIHKMENFIKTHDSEQYFDREADVEYVEYMRANLRAQILPDGLCCRPIKLGKCLHYNSCLTCPDYRTSKKHLNDHKNHLNRINQYIIQCQKNGWLPQLESSKVIRDRLIQIISKLEEDSDPK</sequence>
<keyword evidence="1" id="KW-0238">DNA-binding</keyword>
<keyword evidence="2" id="KW-0233">DNA recombination</keyword>